<organism evidence="2 3">
    <name type="scientific">Candidatus Ordinivivax streblomastigis</name>
    <dbReference type="NCBI Taxonomy" id="2540710"/>
    <lineage>
        <taxon>Bacteria</taxon>
        <taxon>Pseudomonadati</taxon>
        <taxon>Bacteroidota</taxon>
        <taxon>Bacteroidia</taxon>
        <taxon>Bacteroidales</taxon>
        <taxon>Candidatus Ordinivivax</taxon>
    </lineage>
</organism>
<feature type="domain" description="Organic solvent tolerance-like N-terminal" evidence="1">
    <location>
        <begin position="24"/>
        <end position="179"/>
    </location>
</feature>
<protein>
    <submittedName>
        <fullName evidence="2">LPS-assembly protein LptD</fullName>
    </submittedName>
</protein>
<proteinExistence type="predicted"/>
<gene>
    <name evidence="2" type="ORF">EZS26_001949</name>
</gene>
<comment type="caution">
    <text evidence="2">The sequence shown here is derived from an EMBL/GenBank/DDBJ whole genome shotgun (WGS) entry which is preliminary data.</text>
</comment>
<accession>A0A5M8P0S4</accession>
<name>A0A5M8P0S4_9BACT</name>
<sequence>MLFLLATVASGMQQTHSSPSKGRTSIAMEYADSTVMEESRPGIHVLRGNVRFRHDSVYLFCDSAYYYHDNNSLEAFSNVHIEQGDTLNIYGNYLIYEGNSKLAKMRENVRMENNSLTLFTDFLDYDRNQNLGYFFDGGLLVDSINELTSVYGQYSPATKIATFKDEVILTNPQFVLKSDTLKYDTSYKIATILGPTVIESDSGLIHSTRGWYNTETDRATLYDRSEVLSKDGSKTMTADTLFYNRATGFGEAFSRMVLNDTVRKLILTGHYGYFDDVTDIAFATDSAQFIEYSQKDSLFLHADTLYMKSIGTEREVKAFYGVRFFRTDLQGICDSMFFSTRDSVLHLIKNPVMWNTGYQITGDTINVFFNDSTLERVNVIERAFAIEQKDTTYFNQIKGRNMTAFFTAGELARVDVEGNTESIYYPIEDNGTEFIGRTKVDSPNMIIYVENRKPAKIWWGPEPKMELLPIPDLNPENKFLKDFVNFDYLRPVDRESIFIQSVYKTEDIPAPRRYRSRSTR</sequence>
<dbReference type="InterPro" id="IPR005653">
    <property type="entry name" value="OstA-like_N"/>
</dbReference>
<reference evidence="2 3" key="1">
    <citation type="submission" date="2019-03" db="EMBL/GenBank/DDBJ databases">
        <title>Single cell metagenomics reveals metabolic interactions within the superorganism composed of flagellate Streblomastix strix and complex community of Bacteroidetes bacteria on its surface.</title>
        <authorList>
            <person name="Treitli S.C."/>
            <person name="Kolisko M."/>
            <person name="Husnik F."/>
            <person name="Keeling P."/>
            <person name="Hampl V."/>
        </authorList>
    </citation>
    <scope>NUCLEOTIDE SEQUENCE [LARGE SCALE GENOMIC DNA]</scope>
    <source>
        <strain evidence="2">St1</strain>
    </source>
</reference>
<evidence type="ECO:0000313" key="3">
    <source>
        <dbReference type="Proteomes" id="UP000324575"/>
    </source>
</evidence>
<evidence type="ECO:0000259" key="1">
    <source>
        <dbReference type="Pfam" id="PF13100"/>
    </source>
</evidence>
<dbReference type="Proteomes" id="UP000324575">
    <property type="component" value="Unassembled WGS sequence"/>
</dbReference>
<dbReference type="EMBL" id="SNRX01000012">
    <property type="protein sequence ID" value="KAA6301946.1"/>
    <property type="molecule type" value="Genomic_DNA"/>
</dbReference>
<dbReference type="AlphaFoldDB" id="A0A5M8P0S4"/>
<evidence type="ECO:0000313" key="2">
    <source>
        <dbReference type="EMBL" id="KAA6301946.1"/>
    </source>
</evidence>
<dbReference type="Pfam" id="PF13100">
    <property type="entry name" value="OstA_2"/>
    <property type="match status" value="1"/>
</dbReference>
<dbReference type="Gene3D" id="2.60.450.10">
    <property type="entry name" value="Lipopolysaccharide (LPS) transport protein A like domain"/>
    <property type="match status" value="3"/>
</dbReference>